<dbReference type="Proteomes" id="UP001017257">
    <property type="component" value="Chromosome"/>
</dbReference>
<evidence type="ECO:0000313" key="8">
    <source>
        <dbReference type="Proteomes" id="UP001017257"/>
    </source>
</evidence>
<feature type="region of interest" description="Disordered" evidence="5">
    <location>
        <begin position="325"/>
        <end position="357"/>
    </location>
</feature>
<dbReference type="InterPro" id="IPR011049">
    <property type="entry name" value="Serralysin-like_metalloprot_C"/>
</dbReference>
<keyword evidence="4" id="KW-0677">Repeat</keyword>
<dbReference type="PANTHER" id="PTHR38340">
    <property type="entry name" value="S-LAYER PROTEIN"/>
    <property type="match status" value="1"/>
</dbReference>
<dbReference type="EMBL" id="CP102845">
    <property type="protein sequence ID" value="UVF21337.1"/>
    <property type="molecule type" value="Genomic_DNA"/>
</dbReference>
<dbReference type="PRINTS" id="PR00313">
    <property type="entry name" value="CABNDNGRPT"/>
</dbReference>
<proteinExistence type="predicted"/>
<dbReference type="InterPro" id="IPR050557">
    <property type="entry name" value="RTX_toxin/Mannuronan_C5-epim"/>
</dbReference>
<feature type="compositionally biased region" description="Basic and acidic residues" evidence="5">
    <location>
        <begin position="334"/>
        <end position="344"/>
    </location>
</feature>
<dbReference type="SUPFAM" id="SSF51120">
    <property type="entry name" value="beta-Roll"/>
    <property type="match status" value="3"/>
</dbReference>
<evidence type="ECO:0000256" key="1">
    <source>
        <dbReference type="ARBA" id="ARBA00001913"/>
    </source>
</evidence>
<evidence type="ECO:0000259" key="6">
    <source>
        <dbReference type="Pfam" id="PF08548"/>
    </source>
</evidence>
<feature type="domain" description="Peptidase M10 serralysin C-terminal" evidence="6">
    <location>
        <begin position="75"/>
        <end position="478"/>
    </location>
</feature>
<keyword evidence="3" id="KW-0964">Secreted</keyword>
<evidence type="ECO:0000256" key="3">
    <source>
        <dbReference type="ARBA" id="ARBA00022525"/>
    </source>
</evidence>
<keyword evidence="8" id="KW-1185">Reference proteome</keyword>
<evidence type="ECO:0000256" key="5">
    <source>
        <dbReference type="SAM" id="MobiDB-lite"/>
    </source>
</evidence>
<name>A0ABY5RZX7_9HYPH</name>
<dbReference type="PANTHER" id="PTHR38340:SF1">
    <property type="entry name" value="S-LAYER PROTEIN"/>
    <property type="match status" value="1"/>
</dbReference>
<comment type="cofactor">
    <cofactor evidence="1">
        <name>Ca(2+)</name>
        <dbReference type="ChEBI" id="CHEBI:29108"/>
    </cofactor>
</comment>
<comment type="subcellular location">
    <subcellularLocation>
        <location evidence="2">Secreted</location>
    </subcellularLocation>
</comment>
<dbReference type="Pfam" id="PF00353">
    <property type="entry name" value="HemolysinCabind"/>
    <property type="match status" value="2"/>
</dbReference>
<dbReference type="Pfam" id="PF08548">
    <property type="entry name" value="Peptidase_M10_C"/>
    <property type="match status" value="1"/>
</dbReference>
<reference evidence="7" key="1">
    <citation type="submission" date="2022-08" db="EMBL/GenBank/DDBJ databases">
        <title>Microvirga terrae sp. nov., isolated from soil.</title>
        <authorList>
            <person name="Kim K.H."/>
            <person name="Seo Y.L."/>
            <person name="Kim J.M."/>
            <person name="Lee J.K."/>
            <person name="Han D.M."/>
            <person name="Jeon C.O."/>
        </authorList>
    </citation>
    <scope>NUCLEOTIDE SEQUENCE</scope>
    <source>
        <strain evidence="7">R24</strain>
    </source>
</reference>
<dbReference type="RefSeq" id="WP_173947496.1">
    <property type="nucleotide sequence ID" value="NZ_CP102845.1"/>
</dbReference>
<dbReference type="Gene3D" id="2.150.10.10">
    <property type="entry name" value="Serralysin-like metalloprotease, C-terminal"/>
    <property type="match status" value="3"/>
</dbReference>
<dbReference type="InterPro" id="IPR013858">
    <property type="entry name" value="Peptidase_M10B_C"/>
</dbReference>
<evidence type="ECO:0000256" key="2">
    <source>
        <dbReference type="ARBA" id="ARBA00004613"/>
    </source>
</evidence>
<sequence>MPFHIPPPDPTTPRPTTGNDIIDGTNGNDVLEAYIGNDLLRAGAGNDILVASVGNHTLEGGLGDDQYVLTSSASTYLINDVGGTDTIDFAPYTLKGVYRVGAGGAADPSGNDLYLVFSAFTVTVRNYFVTGGNGGHIEALRFNSYSPFEESVTWQMGDVLNALQQSWPSMEDEFLYADPTGLPTLLDGGLGNDYLHSYFANDTLLGGAGNDTLLGSRGDNILQGGTGDDFYKMEETGGTDILFDEGGNDRALVAYIVSKFDRTGDDLCITSTRNSKLTIKNYFSEAPGTAKGLIEDLWLGGYEKDWSIPGRNWSRAEILEEIQKNDPADNSADTSHEVDPKPHNTESQSSQDDPSKAEEHILRADGGRNVLAGSSEADVFIFSSVNKAGLGKDRDIIVNFEHGVDTIDLSGIDANTKVAGNNAFKALLTGKKPFTKAGQLHYDAKKGILSGNTDKDAAAEFQIQIKNKPELLKLTDFVL</sequence>
<organism evidence="7 8">
    <name type="scientific">Microvirga terrae</name>
    <dbReference type="NCBI Taxonomy" id="2740529"/>
    <lineage>
        <taxon>Bacteria</taxon>
        <taxon>Pseudomonadati</taxon>
        <taxon>Pseudomonadota</taxon>
        <taxon>Alphaproteobacteria</taxon>
        <taxon>Hyphomicrobiales</taxon>
        <taxon>Methylobacteriaceae</taxon>
        <taxon>Microvirga</taxon>
    </lineage>
</organism>
<dbReference type="InterPro" id="IPR001343">
    <property type="entry name" value="Hemolysn_Ca-bd"/>
</dbReference>
<evidence type="ECO:0000256" key="4">
    <source>
        <dbReference type="ARBA" id="ARBA00022737"/>
    </source>
</evidence>
<gene>
    <name evidence="7" type="ORF">HPT29_009520</name>
</gene>
<protein>
    <submittedName>
        <fullName evidence="7">M10 family metallopeptidase C-terminal domain-containing protein</fullName>
    </submittedName>
</protein>
<accession>A0ABY5RZX7</accession>
<evidence type="ECO:0000313" key="7">
    <source>
        <dbReference type="EMBL" id="UVF21337.1"/>
    </source>
</evidence>